<evidence type="ECO:0000313" key="12">
    <source>
        <dbReference type="Proteomes" id="UP000234748"/>
    </source>
</evidence>
<feature type="compositionally biased region" description="Basic and acidic residues" evidence="8">
    <location>
        <begin position="489"/>
        <end position="498"/>
    </location>
</feature>
<evidence type="ECO:0000256" key="7">
    <source>
        <dbReference type="ARBA" id="ARBA00023136"/>
    </source>
</evidence>
<dbReference type="PANTHER" id="PTHR42718:SF9">
    <property type="entry name" value="MAJOR FACILITATOR SUPERFAMILY MULTIDRUG TRANSPORTER MFSC"/>
    <property type="match status" value="1"/>
</dbReference>
<evidence type="ECO:0000256" key="8">
    <source>
        <dbReference type="SAM" id="MobiDB-lite"/>
    </source>
</evidence>
<feature type="transmembrane region" description="Helical" evidence="9">
    <location>
        <begin position="54"/>
        <end position="75"/>
    </location>
</feature>
<keyword evidence="3" id="KW-0813">Transport</keyword>
<dbReference type="RefSeq" id="WP_101641085.1">
    <property type="nucleotide sequence ID" value="NZ_PGUY01000021.1"/>
</dbReference>
<keyword evidence="7 9" id="KW-0472">Membrane</keyword>
<accession>A0A2N5M894</accession>
<dbReference type="AlphaFoldDB" id="A0A2N5M894"/>
<feature type="transmembrane region" description="Helical" evidence="9">
    <location>
        <begin position="334"/>
        <end position="353"/>
    </location>
</feature>
<feature type="transmembrane region" description="Helical" evidence="9">
    <location>
        <begin position="459"/>
        <end position="477"/>
    </location>
</feature>
<dbReference type="PANTHER" id="PTHR42718">
    <property type="entry name" value="MAJOR FACILITATOR SUPERFAMILY MULTIDRUG TRANSPORTER MFSC"/>
    <property type="match status" value="1"/>
</dbReference>
<feature type="transmembrane region" description="Helical" evidence="9">
    <location>
        <begin position="139"/>
        <end position="162"/>
    </location>
</feature>
<comment type="subcellular location">
    <subcellularLocation>
        <location evidence="1">Cell membrane</location>
        <topology evidence="1">Multi-pass membrane protein</topology>
    </subcellularLocation>
</comment>
<organism evidence="11 12">
    <name type="scientific">Peribacillus deserti</name>
    <dbReference type="NCBI Taxonomy" id="673318"/>
    <lineage>
        <taxon>Bacteria</taxon>
        <taxon>Bacillati</taxon>
        <taxon>Bacillota</taxon>
        <taxon>Bacilli</taxon>
        <taxon>Bacillales</taxon>
        <taxon>Bacillaceae</taxon>
        <taxon>Peribacillus</taxon>
    </lineage>
</organism>
<comment type="caution">
    <text evidence="11">The sequence shown here is derived from an EMBL/GenBank/DDBJ whole genome shotgun (WGS) entry which is preliminary data.</text>
</comment>
<feature type="transmembrane region" description="Helical" evidence="9">
    <location>
        <begin position="359"/>
        <end position="381"/>
    </location>
</feature>
<dbReference type="Pfam" id="PF07690">
    <property type="entry name" value="MFS_1"/>
    <property type="match status" value="1"/>
</dbReference>
<feature type="transmembrane region" description="Helical" evidence="9">
    <location>
        <begin position="300"/>
        <end position="322"/>
    </location>
</feature>
<feature type="transmembrane region" description="Helical" evidence="9">
    <location>
        <begin position="201"/>
        <end position="221"/>
    </location>
</feature>
<dbReference type="PROSITE" id="PS50850">
    <property type="entry name" value="MFS"/>
    <property type="match status" value="1"/>
</dbReference>
<dbReference type="NCBIfam" id="TIGR00711">
    <property type="entry name" value="efflux_EmrB"/>
    <property type="match status" value="1"/>
</dbReference>
<dbReference type="GO" id="GO:0022857">
    <property type="term" value="F:transmembrane transporter activity"/>
    <property type="evidence" value="ECO:0007669"/>
    <property type="project" value="InterPro"/>
</dbReference>
<keyword evidence="6 9" id="KW-1133">Transmembrane helix</keyword>
<keyword evidence="5 9" id="KW-0812">Transmembrane</keyword>
<feature type="transmembrane region" description="Helical" evidence="9">
    <location>
        <begin position="12"/>
        <end position="34"/>
    </location>
</feature>
<dbReference type="Gene3D" id="1.20.1720.10">
    <property type="entry name" value="Multidrug resistance protein D"/>
    <property type="match status" value="1"/>
</dbReference>
<evidence type="ECO:0000256" key="3">
    <source>
        <dbReference type="ARBA" id="ARBA00022448"/>
    </source>
</evidence>
<feature type="transmembrane region" description="Helical" evidence="9">
    <location>
        <begin position="227"/>
        <end position="249"/>
    </location>
</feature>
<reference evidence="11 12" key="1">
    <citation type="submission" date="2017-11" db="EMBL/GenBank/DDBJ databases">
        <title>Comparitive Functional Genomics of Dry Heat Resistant strains isolated from the Viking Spacecraft.</title>
        <authorList>
            <person name="Seuylemezian A."/>
            <person name="Cooper K."/>
            <person name="Vaishampayan P."/>
        </authorList>
    </citation>
    <scope>NUCLEOTIDE SEQUENCE [LARGE SCALE GENOMIC DNA]</scope>
    <source>
        <strain evidence="11 12">V1-29</strain>
    </source>
</reference>
<dbReference type="CDD" id="cd17503">
    <property type="entry name" value="MFS_LmrB_MDR_like"/>
    <property type="match status" value="1"/>
</dbReference>
<name>A0A2N5M894_9BACI</name>
<feature type="transmembrane region" description="Helical" evidence="9">
    <location>
        <begin position="114"/>
        <end position="132"/>
    </location>
</feature>
<feature type="domain" description="Major facilitator superfamily (MFS) profile" evidence="10">
    <location>
        <begin position="16"/>
        <end position="482"/>
    </location>
</feature>
<dbReference type="PRINTS" id="PR01036">
    <property type="entry name" value="TCRTETB"/>
</dbReference>
<feature type="region of interest" description="Disordered" evidence="8">
    <location>
        <begin position="487"/>
        <end position="509"/>
    </location>
</feature>
<evidence type="ECO:0000256" key="4">
    <source>
        <dbReference type="ARBA" id="ARBA00022475"/>
    </source>
</evidence>
<dbReference type="EMBL" id="PGUY01000021">
    <property type="protein sequence ID" value="PLT30523.1"/>
    <property type="molecule type" value="Genomic_DNA"/>
</dbReference>
<comment type="similarity">
    <text evidence="2">Belongs to the major facilitator superfamily. EmrB family.</text>
</comment>
<dbReference type="InterPro" id="IPR011701">
    <property type="entry name" value="MFS"/>
</dbReference>
<dbReference type="GO" id="GO:0005886">
    <property type="term" value="C:plasma membrane"/>
    <property type="evidence" value="ECO:0007669"/>
    <property type="project" value="UniProtKB-SubCell"/>
</dbReference>
<sequence length="509" mass="55452">MSKNETVNASFRIGPIFAVMIAGAVAAFLNQTLINIALPQIMNQMHISAATANWLTTIFMLVNGIVIPVTAYLMNRFTTRQLYLASMGLFAAGTLICGIAPSFSIILIGRVVQAAGAGILFPLITNVIFTLFPPNRRGYAMGIFGIAMNFAPAVGPTLAGWVVQTYSWRVLFFIIFPIAFLNFAAAIFIVKNVTEVGRPKLDILGVILSTIGFGGILYAFTEAGTKGWASMEVAAMFAVSGISLSLFVWRQLRVEAPILEFRIFRYRIFTLTTIINIIVTMAMFSGMILMPIYMQNVRGFSPLMSGLLLLPGGIVMGIMSPITGRLFDKYGAKWLAVIGLGITVITTFGLSRLHTDTSFNYVVTIYTARMLGMSLLMMPIFTAGLNELSLDLNRYGTAMVNTLRMIAGAVGMAFFVSIMTNNGAQHVKEIIRLQQISPADKGEIAAAINQGTVMGVNDAFYIAAWLTAAAFILAFFIKRTSPRENIISRPREKTDSRPGLRGGAKKLLD</sequence>
<feature type="transmembrane region" description="Helical" evidence="9">
    <location>
        <begin position="269"/>
        <end position="294"/>
    </location>
</feature>
<dbReference type="SUPFAM" id="SSF103473">
    <property type="entry name" value="MFS general substrate transporter"/>
    <property type="match status" value="1"/>
</dbReference>
<feature type="transmembrane region" description="Helical" evidence="9">
    <location>
        <begin position="402"/>
        <end position="420"/>
    </location>
</feature>
<evidence type="ECO:0000256" key="2">
    <source>
        <dbReference type="ARBA" id="ARBA00008537"/>
    </source>
</evidence>
<protein>
    <submittedName>
        <fullName evidence="11">MFS transporter</fullName>
    </submittedName>
</protein>
<dbReference type="Proteomes" id="UP000234748">
    <property type="component" value="Unassembled WGS sequence"/>
</dbReference>
<keyword evidence="12" id="KW-1185">Reference proteome</keyword>
<dbReference type="Gene3D" id="1.20.1250.20">
    <property type="entry name" value="MFS general substrate transporter like domains"/>
    <property type="match status" value="1"/>
</dbReference>
<evidence type="ECO:0000256" key="6">
    <source>
        <dbReference type="ARBA" id="ARBA00022989"/>
    </source>
</evidence>
<dbReference type="InterPro" id="IPR036259">
    <property type="entry name" value="MFS_trans_sf"/>
</dbReference>
<dbReference type="OrthoDB" id="9816041at2"/>
<evidence type="ECO:0000259" key="10">
    <source>
        <dbReference type="PROSITE" id="PS50850"/>
    </source>
</evidence>
<evidence type="ECO:0000313" key="11">
    <source>
        <dbReference type="EMBL" id="PLT30523.1"/>
    </source>
</evidence>
<evidence type="ECO:0000256" key="5">
    <source>
        <dbReference type="ARBA" id="ARBA00022692"/>
    </source>
</evidence>
<proteinExistence type="inferred from homology"/>
<gene>
    <name evidence="11" type="ORF">CUU66_07645</name>
</gene>
<dbReference type="InterPro" id="IPR020846">
    <property type="entry name" value="MFS_dom"/>
</dbReference>
<feature type="transmembrane region" description="Helical" evidence="9">
    <location>
        <begin position="168"/>
        <end position="189"/>
    </location>
</feature>
<evidence type="ECO:0000256" key="9">
    <source>
        <dbReference type="SAM" id="Phobius"/>
    </source>
</evidence>
<keyword evidence="4" id="KW-1003">Cell membrane</keyword>
<feature type="transmembrane region" description="Helical" evidence="9">
    <location>
        <begin position="82"/>
        <end position="108"/>
    </location>
</feature>
<dbReference type="InterPro" id="IPR004638">
    <property type="entry name" value="EmrB-like"/>
</dbReference>
<evidence type="ECO:0000256" key="1">
    <source>
        <dbReference type="ARBA" id="ARBA00004651"/>
    </source>
</evidence>